<dbReference type="AlphaFoldDB" id="A0A8H6CAG6"/>
<evidence type="ECO:0000313" key="3">
    <source>
        <dbReference type="Proteomes" id="UP000593566"/>
    </source>
</evidence>
<evidence type="ECO:0000256" key="1">
    <source>
        <dbReference type="SAM" id="MobiDB-lite"/>
    </source>
</evidence>
<dbReference type="EMBL" id="JACCJB010000018">
    <property type="protein sequence ID" value="KAF6219943.1"/>
    <property type="molecule type" value="Genomic_DNA"/>
</dbReference>
<reference evidence="2 3" key="1">
    <citation type="journal article" date="2020" name="Genomics">
        <title>Complete, high-quality genomes from long-read metagenomic sequencing of two wolf lichen thalli reveals enigmatic genome architecture.</title>
        <authorList>
            <person name="McKenzie S.K."/>
            <person name="Walston R.F."/>
            <person name="Allen J.L."/>
        </authorList>
    </citation>
    <scope>NUCLEOTIDE SEQUENCE [LARGE SCALE GENOMIC DNA]</scope>
    <source>
        <strain evidence="2">WasteWater1</strain>
    </source>
</reference>
<dbReference type="Proteomes" id="UP000593566">
    <property type="component" value="Unassembled WGS sequence"/>
</dbReference>
<evidence type="ECO:0000313" key="2">
    <source>
        <dbReference type="EMBL" id="KAF6219943.1"/>
    </source>
</evidence>
<feature type="compositionally biased region" description="Basic and acidic residues" evidence="1">
    <location>
        <begin position="118"/>
        <end position="128"/>
    </location>
</feature>
<feature type="region of interest" description="Disordered" evidence="1">
    <location>
        <begin position="1"/>
        <end position="102"/>
    </location>
</feature>
<feature type="region of interest" description="Disordered" evidence="1">
    <location>
        <begin position="109"/>
        <end position="128"/>
    </location>
</feature>
<comment type="caution">
    <text evidence="2">The sequence shown here is derived from an EMBL/GenBank/DDBJ whole genome shotgun (WGS) entry which is preliminary data.</text>
</comment>
<keyword evidence="3" id="KW-1185">Reference proteome</keyword>
<sequence>MSSSTRSEDRVIDPHSASLEEEHKASLSKLTKRKRNVEDTEGGGAHEAGLLGVKRHCAEDHKMDQSAQSDQQGASNQQMSDTKGQGVDEMNIDSNNKEGELDPKLMEATKKMGIKPGNEVKNDMDWAE</sequence>
<protein>
    <submittedName>
        <fullName evidence="2">Uncharacterized protein</fullName>
    </submittedName>
</protein>
<organism evidence="2 3">
    <name type="scientific">Letharia lupina</name>
    <dbReference type="NCBI Taxonomy" id="560253"/>
    <lineage>
        <taxon>Eukaryota</taxon>
        <taxon>Fungi</taxon>
        <taxon>Dikarya</taxon>
        <taxon>Ascomycota</taxon>
        <taxon>Pezizomycotina</taxon>
        <taxon>Lecanoromycetes</taxon>
        <taxon>OSLEUM clade</taxon>
        <taxon>Lecanoromycetidae</taxon>
        <taxon>Lecanorales</taxon>
        <taxon>Lecanorineae</taxon>
        <taxon>Parmeliaceae</taxon>
        <taxon>Letharia</taxon>
    </lineage>
</organism>
<feature type="compositionally biased region" description="Low complexity" evidence="1">
    <location>
        <begin position="65"/>
        <end position="78"/>
    </location>
</feature>
<name>A0A8H6CAG6_9LECA</name>
<feature type="compositionally biased region" description="Basic and acidic residues" evidence="1">
    <location>
        <begin position="1"/>
        <end position="25"/>
    </location>
</feature>
<accession>A0A8H6CAG6</accession>
<gene>
    <name evidence="2" type="ORF">HO133_003768</name>
</gene>
<proteinExistence type="predicted"/>
<dbReference type="RefSeq" id="XP_037149378.1">
    <property type="nucleotide sequence ID" value="XM_037294690.1"/>
</dbReference>
<dbReference type="GeneID" id="59332179"/>